<dbReference type="EMBL" id="JBFXLS010000035">
    <property type="protein sequence ID" value="KAL2825631.1"/>
    <property type="molecule type" value="Genomic_DNA"/>
</dbReference>
<keyword evidence="7 9" id="KW-0804">Transcription</keyword>
<evidence type="ECO:0000313" key="11">
    <source>
        <dbReference type="Proteomes" id="UP001610335"/>
    </source>
</evidence>
<dbReference type="Proteomes" id="UP001610335">
    <property type="component" value="Unassembled WGS sequence"/>
</dbReference>
<name>A0ABR4ID12_9EURO</name>
<gene>
    <name evidence="10" type="ORF">BDW59DRAFT_146100</name>
</gene>
<sequence length="51" mass="5964">MNNDNADPGADAFEVYLVYLYSYWKIPEYSQFLIYPGVTLHAIWLLQGDTF</sequence>
<evidence type="ECO:0000256" key="8">
    <source>
        <dbReference type="ARBA" id="ARBA00023242"/>
    </source>
</evidence>
<proteinExistence type="inferred from homology"/>
<accession>A0ABR4ID12</accession>
<evidence type="ECO:0000256" key="9">
    <source>
        <dbReference type="RuleBase" id="RU364129"/>
    </source>
</evidence>
<organism evidence="10 11">
    <name type="scientific">Aspergillus cavernicola</name>
    <dbReference type="NCBI Taxonomy" id="176166"/>
    <lineage>
        <taxon>Eukaryota</taxon>
        <taxon>Fungi</taxon>
        <taxon>Dikarya</taxon>
        <taxon>Ascomycota</taxon>
        <taxon>Pezizomycotina</taxon>
        <taxon>Eurotiomycetes</taxon>
        <taxon>Eurotiomycetidae</taxon>
        <taxon>Eurotiales</taxon>
        <taxon>Aspergillaceae</taxon>
        <taxon>Aspergillus</taxon>
        <taxon>Aspergillus subgen. Nidulantes</taxon>
    </lineage>
</organism>
<evidence type="ECO:0000256" key="4">
    <source>
        <dbReference type="ARBA" id="ARBA00019660"/>
    </source>
</evidence>
<dbReference type="Gene3D" id="1.10.10.1340">
    <property type="entry name" value="Mediator of RNA polymerase II, submodule Med31 (Soh1)"/>
    <property type="match status" value="1"/>
</dbReference>
<evidence type="ECO:0000256" key="2">
    <source>
        <dbReference type="ARBA" id="ARBA00006378"/>
    </source>
</evidence>
<comment type="similarity">
    <text evidence="2 9">Belongs to the Mediator complex subunit 31 family.</text>
</comment>
<keyword evidence="11" id="KW-1185">Reference proteome</keyword>
<evidence type="ECO:0000256" key="7">
    <source>
        <dbReference type="ARBA" id="ARBA00023163"/>
    </source>
</evidence>
<dbReference type="InterPro" id="IPR038089">
    <property type="entry name" value="Med31_sf"/>
</dbReference>
<comment type="caution">
    <text evidence="10">The sequence shown here is derived from an EMBL/GenBank/DDBJ whole genome shotgun (WGS) entry which is preliminary data.</text>
</comment>
<reference evidence="10 11" key="1">
    <citation type="submission" date="2024-07" db="EMBL/GenBank/DDBJ databases">
        <title>Section-level genome sequencing and comparative genomics of Aspergillus sections Usti and Cavernicolus.</title>
        <authorList>
            <consortium name="Lawrence Berkeley National Laboratory"/>
            <person name="Nybo J.L."/>
            <person name="Vesth T.C."/>
            <person name="Theobald S."/>
            <person name="Frisvad J.C."/>
            <person name="Larsen T.O."/>
            <person name="Kjaerboelling I."/>
            <person name="Rothschild-Mancinelli K."/>
            <person name="Lyhne E.K."/>
            <person name="Kogle M.E."/>
            <person name="Barry K."/>
            <person name="Clum A."/>
            <person name="Na H."/>
            <person name="Ledsgaard L."/>
            <person name="Lin J."/>
            <person name="Lipzen A."/>
            <person name="Kuo A."/>
            <person name="Riley R."/>
            <person name="Mondo S."/>
            <person name="LaButti K."/>
            <person name="Haridas S."/>
            <person name="Pangalinan J."/>
            <person name="Salamov A.A."/>
            <person name="Simmons B.A."/>
            <person name="Magnuson J.K."/>
            <person name="Chen J."/>
            <person name="Drula E."/>
            <person name="Henrissat B."/>
            <person name="Wiebenga A."/>
            <person name="Lubbers R.J."/>
            <person name="Gomes A.C."/>
            <person name="Makela M.R."/>
            <person name="Stajich J."/>
            <person name="Grigoriev I.V."/>
            <person name="Mortensen U.H."/>
            <person name="De vries R.P."/>
            <person name="Baker S.E."/>
            <person name="Andersen M.R."/>
        </authorList>
    </citation>
    <scope>NUCLEOTIDE SEQUENCE [LARGE SCALE GENOMIC DNA]</scope>
    <source>
        <strain evidence="10 11">CBS 600.67</strain>
    </source>
</reference>
<keyword evidence="6 9" id="KW-0010">Activator</keyword>
<comment type="subunit">
    <text evidence="3 9">Component of the Mediator complex.</text>
</comment>
<evidence type="ECO:0000256" key="1">
    <source>
        <dbReference type="ARBA" id="ARBA00004123"/>
    </source>
</evidence>
<dbReference type="Pfam" id="PF05669">
    <property type="entry name" value="Med31"/>
    <property type="match status" value="1"/>
</dbReference>
<keyword evidence="5 9" id="KW-0805">Transcription regulation</keyword>
<comment type="function">
    <text evidence="9">Component of the Mediator complex, a coactivator involved in the regulated transcription of nearly all RNA polymerase II-dependent genes. Mediator functions as a bridge to convey information from gene-specific regulatory proteins to the basal RNA polymerase II transcription machinery. Mediator is recruited to promoters by direct interactions with regulatory proteins and serves as a scaffold for the assembly of a functional preinitiation complex with RNA polymerase II and the general transcription factors.</text>
</comment>
<evidence type="ECO:0000256" key="6">
    <source>
        <dbReference type="ARBA" id="ARBA00023159"/>
    </source>
</evidence>
<protein>
    <recommendedName>
        <fullName evidence="4 9">Mediator of RNA polymerase II transcription subunit 31</fullName>
    </recommendedName>
</protein>
<keyword evidence="8 9" id="KW-0539">Nucleus</keyword>
<evidence type="ECO:0000256" key="3">
    <source>
        <dbReference type="ARBA" id="ARBA00011837"/>
    </source>
</evidence>
<comment type="subcellular location">
    <subcellularLocation>
        <location evidence="1 9">Nucleus</location>
    </subcellularLocation>
</comment>
<evidence type="ECO:0000256" key="5">
    <source>
        <dbReference type="ARBA" id="ARBA00023015"/>
    </source>
</evidence>
<dbReference type="InterPro" id="IPR008831">
    <property type="entry name" value="Mediator_Med31"/>
</dbReference>
<evidence type="ECO:0000313" key="10">
    <source>
        <dbReference type="EMBL" id="KAL2825631.1"/>
    </source>
</evidence>